<dbReference type="AlphaFoldDB" id="A0A2B7XL26"/>
<dbReference type="EMBL" id="PDNB01000090">
    <property type="protein sequence ID" value="PGH09866.1"/>
    <property type="molecule type" value="Genomic_DNA"/>
</dbReference>
<dbReference type="Proteomes" id="UP000223968">
    <property type="component" value="Unassembled WGS sequence"/>
</dbReference>
<gene>
    <name evidence="1" type="ORF">AJ79_05592</name>
</gene>
<sequence>MPTDPAELAAGSVPGNILDGAGLVAVTVSAKRIRALAEIEAAMARRAARAKVEVMGFMLMGGFSFDKMEFLCRCID</sequence>
<keyword evidence="2" id="KW-1185">Reference proteome</keyword>
<accession>A0A2B7XL26</accession>
<name>A0A2B7XL26_9EURO</name>
<evidence type="ECO:0000313" key="2">
    <source>
        <dbReference type="Proteomes" id="UP000223968"/>
    </source>
</evidence>
<organism evidence="1 2">
    <name type="scientific">Helicocarpus griseus UAMH5409</name>
    <dbReference type="NCBI Taxonomy" id="1447875"/>
    <lineage>
        <taxon>Eukaryota</taxon>
        <taxon>Fungi</taxon>
        <taxon>Dikarya</taxon>
        <taxon>Ascomycota</taxon>
        <taxon>Pezizomycotina</taxon>
        <taxon>Eurotiomycetes</taxon>
        <taxon>Eurotiomycetidae</taxon>
        <taxon>Onygenales</taxon>
        <taxon>Ajellomycetaceae</taxon>
        <taxon>Helicocarpus</taxon>
    </lineage>
</organism>
<comment type="caution">
    <text evidence="1">The sequence shown here is derived from an EMBL/GenBank/DDBJ whole genome shotgun (WGS) entry which is preliminary data.</text>
</comment>
<evidence type="ECO:0000313" key="1">
    <source>
        <dbReference type="EMBL" id="PGH09866.1"/>
    </source>
</evidence>
<protein>
    <submittedName>
        <fullName evidence="1">Uncharacterized protein</fullName>
    </submittedName>
</protein>
<proteinExistence type="predicted"/>
<reference evidence="1 2" key="1">
    <citation type="submission" date="2017-10" db="EMBL/GenBank/DDBJ databases">
        <title>Comparative genomics in systemic dimorphic fungi from Ajellomycetaceae.</title>
        <authorList>
            <person name="Munoz J.F."/>
            <person name="Mcewen J.G."/>
            <person name="Clay O.K."/>
            <person name="Cuomo C.A."/>
        </authorList>
    </citation>
    <scope>NUCLEOTIDE SEQUENCE [LARGE SCALE GENOMIC DNA]</scope>
    <source>
        <strain evidence="1 2">UAMH5409</strain>
    </source>
</reference>